<protein>
    <submittedName>
        <fullName evidence="1">Uncharacterized protein</fullName>
    </submittedName>
</protein>
<sequence>MISVAVNFSNSTLPVVTGNPEINISVSFPRVTFSPVTYAGAQAINFTASNAQMSYNIGDVPDFVKIIGKSLQVVIMDGSPLPPAFRNWDDTDFLLINIDPQGGENISIIAE</sequence>
<proteinExistence type="predicted"/>
<evidence type="ECO:0000313" key="1">
    <source>
        <dbReference type="EMBL" id="CAB4183675.1"/>
    </source>
</evidence>
<accession>A0A6J5QSB9</accession>
<dbReference type="EMBL" id="LR797049">
    <property type="protein sequence ID" value="CAB4183675.1"/>
    <property type="molecule type" value="Genomic_DNA"/>
</dbReference>
<organism evidence="1">
    <name type="scientific">uncultured Caudovirales phage</name>
    <dbReference type="NCBI Taxonomy" id="2100421"/>
    <lineage>
        <taxon>Viruses</taxon>
        <taxon>Duplodnaviria</taxon>
        <taxon>Heunggongvirae</taxon>
        <taxon>Uroviricota</taxon>
        <taxon>Caudoviricetes</taxon>
        <taxon>Peduoviridae</taxon>
        <taxon>Maltschvirus</taxon>
        <taxon>Maltschvirus maltsch</taxon>
    </lineage>
</organism>
<name>A0A6J5QSB9_9CAUD</name>
<reference evidence="1" key="1">
    <citation type="submission" date="2020-05" db="EMBL/GenBank/DDBJ databases">
        <authorList>
            <person name="Chiriac C."/>
            <person name="Salcher M."/>
            <person name="Ghai R."/>
            <person name="Kavagutti S V."/>
        </authorList>
    </citation>
    <scope>NUCLEOTIDE SEQUENCE</scope>
</reference>
<gene>
    <name evidence="1" type="ORF">UFOVP1106_44</name>
</gene>